<organism evidence="5 6">
    <name type="scientific">Actinopolyspora mortivallis</name>
    <dbReference type="NCBI Taxonomy" id="33906"/>
    <lineage>
        <taxon>Bacteria</taxon>
        <taxon>Bacillati</taxon>
        <taxon>Actinomycetota</taxon>
        <taxon>Actinomycetes</taxon>
        <taxon>Actinopolysporales</taxon>
        <taxon>Actinopolysporaceae</taxon>
        <taxon>Actinopolyspora</taxon>
    </lineage>
</organism>
<comment type="caution">
    <text evidence="5">The sequence shown here is derived from an EMBL/GenBank/DDBJ whole genome shotgun (WGS) entry which is preliminary data.</text>
</comment>
<dbReference type="RefSeq" id="WP_106113112.1">
    <property type="nucleotide sequence ID" value="NZ_PVSR01000006.1"/>
</dbReference>
<dbReference type="STRING" id="1050202.GCA_000384035_02484"/>
<dbReference type="GO" id="GO:0005829">
    <property type="term" value="C:cytosol"/>
    <property type="evidence" value="ECO:0007669"/>
    <property type="project" value="TreeGrafter"/>
</dbReference>
<comment type="catalytic activity">
    <reaction evidence="1">
        <text>3-hydroxy-2-methylpropanoyl-CoA + H2O = 3-hydroxy-2-methylpropanoate + CoA + H(+)</text>
        <dbReference type="Rhea" id="RHEA:20888"/>
        <dbReference type="ChEBI" id="CHEBI:11805"/>
        <dbReference type="ChEBI" id="CHEBI:15377"/>
        <dbReference type="ChEBI" id="CHEBI:15378"/>
        <dbReference type="ChEBI" id="CHEBI:57287"/>
        <dbReference type="ChEBI" id="CHEBI:57340"/>
        <dbReference type="EC" id="3.1.2.4"/>
    </reaction>
</comment>
<dbReference type="InterPro" id="IPR029045">
    <property type="entry name" value="ClpP/crotonase-like_dom_sf"/>
</dbReference>
<dbReference type="Gene3D" id="3.90.226.10">
    <property type="entry name" value="2-enoyl-CoA Hydratase, Chain A, domain 1"/>
    <property type="match status" value="1"/>
</dbReference>
<evidence type="ECO:0000256" key="3">
    <source>
        <dbReference type="ARBA" id="ARBA00022801"/>
    </source>
</evidence>
<reference evidence="5 6" key="1">
    <citation type="submission" date="2018-03" db="EMBL/GenBank/DDBJ databases">
        <title>Actinopolyspora mortivallis from Sahara, screening for active biomolecules.</title>
        <authorList>
            <person name="Selama O."/>
            <person name="Wellington E.M.H."/>
            <person name="Hacene H."/>
        </authorList>
    </citation>
    <scope>NUCLEOTIDE SEQUENCE [LARGE SCALE GENOMIC DNA]</scope>
    <source>
        <strain evidence="5 6">M5A</strain>
    </source>
</reference>
<proteinExistence type="predicted"/>
<dbReference type="GO" id="GO:0003860">
    <property type="term" value="F:3-hydroxyisobutyryl-CoA hydrolase activity"/>
    <property type="evidence" value="ECO:0007669"/>
    <property type="project" value="UniProtKB-EC"/>
</dbReference>
<evidence type="ECO:0000313" key="6">
    <source>
        <dbReference type="Proteomes" id="UP000239352"/>
    </source>
</evidence>
<dbReference type="EMBL" id="PVSR01000006">
    <property type="protein sequence ID" value="PRW64142.1"/>
    <property type="molecule type" value="Genomic_DNA"/>
</dbReference>
<dbReference type="InterPro" id="IPR045004">
    <property type="entry name" value="ECH_dom"/>
</dbReference>
<evidence type="ECO:0000313" key="5">
    <source>
        <dbReference type="EMBL" id="PRW64142.1"/>
    </source>
</evidence>
<dbReference type="PANTHER" id="PTHR43176">
    <property type="entry name" value="3-HYDROXYISOBUTYRYL-COA HYDROLASE-RELATED"/>
    <property type="match status" value="1"/>
</dbReference>
<dbReference type="InterPro" id="IPR032259">
    <property type="entry name" value="HIBYL-CoA-H"/>
</dbReference>
<feature type="domain" description="Enoyl-CoA hydratase/isomerase" evidence="4">
    <location>
        <begin position="20"/>
        <end position="340"/>
    </location>
</feature>
<dbReference type="CDD" id="cd06558">
    <property type="entry name" value="crotonase-like"/>
    <property type="match status" value="1"/>
</dbReference>
<accession>A0A2T0GYF1</accession>
<protein>
    <recommendedName>
        <fullName evidence="2">3-hydroxyisobutyryl-CoA hydrolase</fullName>
        <ecNumber evidence="2">3.1.2.4</ecNumber>
    </recommendedName>
</protein>
<dbReference type="PANTHER" id="PTHR43176:SF3">
    <property type="entry name" value="3-HYDROXYISOBUTYRYL-COA HYDROLASE, MITOCHONDRIAL"/>
    <property type="match status" value="1"/>
</dbReference>
<keyword evidence="6" id="KW-1185">Reference proteome</keyword>
<dbReference type="InParanoid" id="A0A2T0GYF1"/>
<keyword evidence="3 5" id="KW-0378">Hydrolase</keyword>
<dbReference type="SUPFAM" id="SSF52096">
    <property type="entry name" value="ClpP/crotonase"/>
    <property type="match status" value="1"/>
</dbReference>
<dbReference type="EC" id="3.1.2.4" evidence="2"/>
<dbReference type="NCBIfam" id="NF004127">
    <property type="entry name" value="PRK05617.1"/>
    <property type="match status" value="1"/>
</dbReference>
<gene>
    <name evidence="5" type="ORF">CEP50_07035</name>
</gene>
<dbReference type="Proteomes" id="UP000239352">
    <property type="component" value="Unassembled WGS sequence"/>
</dbReference>
<evidence type="ECO:0000256" key="2">
    <source>
        <dbReference type="ARBA" id="ARBA00011915"/>
    </source>
</evidence>
<evidence type="ECO:0000256" key="1">
    <source>
        <dbReference type="ARBA" id="ARBA00001709"/>
    </source>
</evidence>
<dbReference type="AlphaFoldDB" id="A0A2T0GYF1"/>
<dbReference type="GO" id="GO:0006574">
    <property type="term" value="P:L-valine catabolic process"/>
    <property type="evidence" value="ECO:0007669"/>
    <property type="project" value="TreeGrafter"/>
</dbReference>
<sequence length="352" mass="37913">MTTQENAEQQVLFEVQGALGRITLNRPKALNSLTFDMVRAVTSALEQWRTDDRVRAVLVEGAGERGLCAGGDIRAMYDAVRAGRVDLTETFWAAEYRMNAALARYPKPVVGIMDGICMGGGVGISAHGSHRVVTERSKVGMPEVGIGFAPDVGGTYLLSRAPGELGTHLALTGEPVSGADALHCGLADHYVPGTDLDDLVTALTSGEVDACLEKYSTTPPRSELAQAAAWIDEVYARDSVEEILEGLRSRPEEEAQRAASTIATKSPTSLKVTLRELRGARELDSLERALEQEYRVSLGCVHRGDFMEGVRATVVDKDRNPSWSPATLADVDEERVAAFFERPAGGDLVLPT</sequence>
<dbReference type="FunCoup" id="A0A2T0GYF1">
    <property type="interactions" value="279"/>
</dbReference>
<evidence type="ECO:0000259" key="4">
    <source>
        <dbReference type="Pfam" id="PF16113"/>
    </source>
</evidence>
<dbReference type="Pfam" id="PF16113">
    <property type="entry name" value="ECH_2"/>
    <property type="match status" value="1"/>
</dbReference>
<name>A0A2T0GYF1_ACTMO</name>